<feature type="transmembrane region" description="Helical" evidence="7">
    <location>
        <begin position="378"/>
        <end position="400"/>
    </location>
</feature>
<dbReference type="Gene3D" id="1.20.120.350">
    <property type="entry name" value="Voltage-gated potassium channels. Chain C"/>
    <property type="match status" value="1"/>
</dbReference>
<dbReference type="PROSITE" id="PS00018">
    <property type="entry name" value="EF_HAND_1"/>
    <property type="match status" value="1"/>
</dbReference>
<dbReference type="InterPro" id="IPR043203">
    <property type="entry name" value="VGCC_Ca_Na"/>
</dbReference>
<name>A0A813KB99_POLGL</name>
<evidence type="ECO:0000256" key="7">
    <source>
        <dbReference type="SAM" id="Phobius"/>
    </source>
</evidence>
<feature type="transmembrane region" description="Helical" evidence="7">
    <location>
        <begin position="191"/>
        <end position="210"/>
    </location>
</feature>
<dbReference type="AlphaFoldDB" id="A0A813KB99"/>
<evidence type="ECO:0000256" key="6">
    <source>
        <dbReference type="SAM" id="MobiDB-lite"/>
    </source>
</evidence>
<accession>A0A813KB99</accession>
<dbReference type="SMART" id="SM00054">
    <property type="entry name" value="EFh"/>
    <property type="match status" value="2"/>
</dbReference>
<dbReference type="Pfam" id="PF00520">
    <property type="entry name" value="Ion_trans"/>
    <property type="match status" value="1"/>
</dbReference>
<dbReference type="Proteomes" id="UP000626109">
    <property type="component" value="Unassembled WGS sequence"/>
</dbReference>
<evidence type="ECO:0000259" key="8">
    <source>
        <dbReference type="PROSITE" id="PS50222"/>
    </source>
</evidence>
<protein>
    <recommendedName>
        <fullName evidence="8">EF-hand domain-containing protein</fullName>
    </recommendedName>
</protein>
<dbReference type="GO" id="GO:0001518">
    <property type="term" value="C:voltage-gated sodium channel complex"/>
    <property type="evidence" value="ECO:0007669"/>
    <property type="project" value="TreeGrafter"/>
</dbReference>
<reference evidence="9" key="1">
    <citation type="submission" date="2021-02" db="EMBL/GenBank/DDBJ databases">
        <authorList>
            <person name="Dougan E. K."/>
            <person name="Rhodes N."/>
            <person name="Thang M."/>
            <person name="Chan C."/>
        </authorList>
    </citation>
    <scope>NUCLEOTIDE SEQUENCE</scope>
</reference>
<evidence type="ECO:0000256" key="5">
    <source>
        <dbReference type="ARBA" id="ARBA00023136"/>
    </source>
</evidence>
<feature type="region of interest" description="Disordered" evidence="6">
    <location>
        <begin position="585"/>
        <end position="620"/>
    </location>
</feature>
<organism evidence="9 10">
    <name type="scientific">Polarella glacialis</name>
    <name type="common">Dinoflagellate</name>
    <dbReference type="NCBI Taxonomy" id="89957"/>
    <lineage>
        <taxon>Eukaryota</taxon>
        <taxon>Sar</taxon>
        <taxon>Alveolata</taxon>
        <taxon>Dinophyceae</taxon>
        <taxon>Suessiales</taxon>
        <taxon>Suessiaceae</taxon>
        <taxon>Polarella</taxon>
    </lineage>
</organism>
<dbReference type="Gene3D" id="1.10.287.70">
    <property type="match status" value="1"/>
</dbReference>
<dbReference type="SUPFAM" id="SSF47473">
    <property type="entry name" value="EF-hand"/>
    <property type="match status" value="1"/>
</dbReference>
<gene>
    <name evidence="9" type="ORF">PGLA2088_LOCUS29486</name>
</gene>
<keyword evidence="5 7" id="KW-0472">Membrane</keyword>
<feature type="transmembrane region" description="Helical" evidence="7">
    <location>
        <begin position="263"/>
        <end position="287"/>
    </location>
</feature>
<keyword evidence="4 7" id="KW-1133">Transmembrane helix</keyword>
<keyword evidence="2 7" id="KW-0812">Transmembrane</keyword>
<dbReference type="GO" id="GO:0005248">
    <property type="term" value="F:voltage-gated sodium channel activity"/>
    <property type="evidence" value="ECO:0007669"/>
    <property type="project" value="TreeGrafter"/>
</dbReference>
<feature type="domain" description="EF-hand" evidence="8">
    <location>
        <begin position="509"/>
        <end position="543"/>
    </location>
</feature>
<feature type="transmembrane region" description="Helical" evidence="7">
    <location>
        <begin position="222"/>
        <end position="242"/>
    </location>
</feature>
<dbReference type="InterPro" id="IPR005821">
    <property type="entry name" value="Ion_trans_dom"/>
</dbReference>
<proteinExistence type="predicted"/>
<comment type="caution">
    <text evidence="9">The sequence shown here is derived from an EMBL/GenBank/DDBJ whole genome shotgun (WGS) entry which is preliminary data.</text>
</comment>
<sequence length="657" mass="73124">MPPDNFGFQSGSRPPGLASDFCCQLVEEVSEDGGLRLLHQMGERFLAETMELHTKVVADLQQEILQLRTLLAQGPDSPDQLHEGRPGCFCKEEQPDFEVAAPPPARHLHVAQHWALPALAACSVEDPCSEEEPVAESLSNRAARALKSGKSQISIGNVETWKASQTMDSLQGEETGSCTFGRMNSSQLWEGLFCVFIMLNTVTIGLEAHFDVQVGGTPPDLHLLLVVSEHIFTAIFTIELVFRVYRLGIRKFCPPSRENKWHVLDAVVVALGIYFAWFVPLLVLAGVSLEFTAGRSLIALRTLRVLRLLYIVRKVELFHEVWVLIQGMYDSMRVLFWTIIVIFFITYVFAVFGLVLLGKSVRELEADPATNEADQEQLQILAEYLCGLGNIMVTLIQVLTLDSHTSVLRPVMKYVPFSWIYFYAYISLAVLVLLNLVTAIIVENALTSSRVDEDRQLHAKEMAKQKELEHLKHLFYLLDVDGDGILTWDEFEHGFRDAAMSKKWMLLDFAPADCQKLFNLLDTGDGKIDAGEFFEGLAKMKGPAQSRDIWAMRRQIEDLKIGLNVGRVGLSRGLSDRNLSLSLSGASTPLSQQSPKASRPQQNPRKAFKDMPGDGSDSLTLEKTLRVTSCKEVIRSAGVGDHSVPSSPRIASSACFV</sequence>
<keyword evidence="3" id="KW-0106">Calcium</keyword>
<feature type="domain" description="EF-hand" evidence="8">
    <location>
        <begin position="466"/>
        <end position="501"/>
    </location>
</feature>
<dbReference type="Gene3D" id="1.10.238.10">
    <property type="entry name" value="EF-hand"/>
    <property type="match status" value="1"/>
</dbReference>
<dbReference type="SUPFAM" id="SSF81324">
    <property type="entry name" value="Voltage-gated potassium channels"/>
    <property type="match status" value="1"/>
</dbReference>
<evidence type="ECO:0000256" key="1">
    <source>
        <dbReference type="ARBA" id="ARBA00004141"/>
    </source>
</evidence>
<evidence type="ECO:0000313" key="10">
    <source>
        <dbReference type="Proteomes" id="UP000626109"/>
    </source>
</evidence>
<dbReference type="InterPro" id="IPR011992">
    <property type="entry name" value="EF-hand-dom_pair"/>
</dbReference>
<dbReference type="PANTHER" id="PTHR10037:SF62">
    <property type="entry name" value="SODIUM CHANNEL PROTEIN 60E"/>
    <property type="match status" value="1"/>
</dbReference>
<dbReference type="InterPro" id="IPR002048">
    <property type="entry name" value="EF_hand_dom"/>
</dbReference>
<evidence type="ECO:0000256" key="4">
    <source>
        <dbReference type="ARBA" id="ARBA00022989"/>
    </source>
</evidence>
<dbReference type="InterPro" id="IPR018247">
    <property type="entry name" value="EF_Hand_1_Ca_BS"/>
</dbReference>
<dbReference type="GO" id="GO:0005509">
    <property type="term" value="F:calcium ion binding"/>
    <property type="evidence" value="ECO:0007669"/>
    <property type="project" value="InterPro"/>
</dbReference>
<feature type="transmembrane region" description="Helical" evidence="7">
    <location>
        <begin position="420"/>
        <end position="442"/>
    </location>
</feature>
<feature type="compositionally biased region" description="Polar residues" evidence="6">
    <location>
        <begin position="585"/>
        <end position="604"/>
    </location>
</feature>
<dbReference type="PROSITE" id="PS50222">
    <property type="entry name" value="EF_HAND_2"/>
    <property type="match status" value="2"/>
</dbReference>
<comment type="subcellular location">
    <subcellularLocation>
        <location evidence="1">Membrane</location>
        <topology evidence="1">Multi-pass membrane protein</topology>
    </subcellularLocation>
</comment>
<dbReference type="CDD" id="cd00051">
    <property type="entry name" value="EFh"/>
    <property type="match status" value="1"/>
</dbReference>
<evidence type="ECO:0000256" key="2">
    <source>
        <dbReference type="ARBA" id="ARBA00022692"/>
    </source>
</evidence>
<dbReference type="PANTHER" id="PTHR10037">
    <property type="entry name" value="VOLTAGE-GATED CATION CHANNEL CALCIUM AND SODIUM"/>
    <property type="match status" value="1"/>
</dbReference>
<dbReference type="EMBL" id="CAJNNW010028339">
    <property type="protein sequence ID" value="CAE8695673.1"/>
    <property type="molecule type" value="Genomic_DNA"/>
</dbReference>
<evidence type="ECO:0000256" key="3">
    <source>
        <dbReference type="ARBA" id="ARBA00022837"/>
    </source>
</evidence>
<evidence type="ECO:0000313" key="9">
    <source>
        <dbReference type="EMBL" id="CAE8695673.1"/>
    </source>
</evidence>
<dbReference type="InterPro" id="IPR027359">
    <property type="entry name" value="Volt_channel_dom_sf"/>
</dbReference>
<feature type="transmembrane region" description="Helical" evidence="7">
    <location>
        <begin position="334"/>
        <end position="357"/>
    </location>
</feature>